<comment type="caution">
    <text evidence="1">The sequence shown here is derived from an EMBL/GenBank/DDBJ whole genome shotgun (WGS) entry which is preliminary data.</text>
</comment>
<keyword evidence="2" id="KW-1185">Reference proteome</keyword>
<evidence type="ECO:0000313" key="2">
    <source>
        <dbReference type="Proteomes" id="UP000634136"/>
    </source>
</evidence>
<dbReference type="Proteomes" id="UP000634136">
    <property type="component" value="Unassembled WGS sequence"/>
</dbReference>
<gene>
    <name evidence="1" type="ORF">G2W53_042071</name>
</gene>
<dbReference type="AlphaFoldDB" id="A0A834SER3"/>
<sequence length="25" mass="2419">MGPVLTGPISGAFAPCQGEGPDFAV</sequence>
<organism evidence="1 2">
    <name type="scientific">Senna tora</name>
    <dbReference type="NCBI Taxonomy" id="362788"/>
    <lineage>
        <taxon>Eukaryota</taxon>
        <taxon>Viridiplantae</taxon>
        <taxon>Streptophyta</taxon>
        <taxon>Embryophyta</taxon>
        <taxon>Tracheophyta</taxon>
        <taxon>Spermatophyta</taxon>
        <taxon>Magnoliopsida</taxon>
        <taxon>eudicotyledons</taxon>
        <taxon>Gunneridae</taxon>
        <taxon>Pentapetalae</taxon>
        <taxon>rosids</taxon>
        <taxon>fabids</taxon>
        <taxon>Fabales</taxon>
        <taxon>Fabaceae</taxon>
        <taxon>Caesalpinioideae</taxon>
        <taxon>Cassia clade</taxon>
        <taxon>Senna</taxon>
    </lineage>
</organism>
<dbReference type="EMBL" id="JAAIUW010000013">
    <property type="protein sequence ID" value="KAF7802960.1"/>
    <property type="molecule type" value="Genomic_DNA"/>
</dbReference>
<evidence type="ECO:0000313" key="1">
    <source>
        <dbReference type="EMBL" id="KAF7802960.1"/>
    </source>
</evidence>
<proteinExistence type="predicted"/>
<name>A0A834SER3_9FABA</name>
<accession>A0A834SER3</accession>
<reference evidence="1" key="1">
    <citation type="submission" date="2020-09" db="EMBL/GenBank/DDBJ databases">
        <title>Genome-Enabled Discovery of Anthraquinone Biosynthesis in Senna tora.</title>
        <authorList>
            <person name="Kang S.-H."/>
            <person name="Pandey R.P."/>
            <person name="Lee C.-M."/>
            <person name="Sim J.-S."/>
            <person name="Jeong J.-T."/>
            <person name="Choi B.-S."/>
            <person name="Jung M."/>
            <person name="Ginzburg D."/>
            <person name="Zhao K."/>
            <person name="Won S.Y."/>
            <person name="Oh T.-J."/>
            <person name="Yu Y."/>
            <person name="Kim N.-H."/>
            <person name="Lee O.R."/>
            <person name="Lee T.-H."/>
            <person name="Bashyal P."/>
            <person name="Kim T.-S."/>
            <person name="Lee W.-H."/>
            <person name="Kawkins C."/>
            <person name="Kim C.-K."/>
            <person name="Kim J.S."/>
            <person name="Ahn B.O."/>
            <person name="Rhee S.Y."/>
            <person name="Sohng J.K."/>
        </authorList>
    </citation>
    <scope>NUCLEOTIDE SEQUENCE</scope>
    <source>
        <tissue evidence="1">Leaf</tissue>
    </source>
</reference>
<protein>
    <submittedName>
        <fullName evidence="1">Uncharacterized protein</fullName>
    </submittedName>
</protein>